<keyword evidence="3" id="KW-1185">Reference proteome</keyword>
<evidence type="ECO:0000313" key="2">
    <source>
        <dbReference type="EMBL" id="KAG1795723.1"/>
    </source>
</evidence>
<comment type="caution">
    <text evidence="2">The sequence shown here is derived from an EMBL/GenBank/DDBJ whole genome shotgun (WGS) entry which is preliminary data.</text>
</comment>
<dbReference type="Proteomes" id="UP000719766">
    <property type="component" value="Unassembled WGS sequence"/>
</dbReference>
<reference evidence="2" key="1">
    <citation type="journal article" date="2020" name="New Phytol.">
        <title>Comparative genomics reveals dynamic genome evolution in host specialist ectomycorrhizal fungi.</title>
        <authorList>
            <person name="Lofgren L.A."/>
            <person name="Nguyen N.H."/>
            <person name="Vilgalys R."/>
            <person name="Ruytinx J."/>
            <person name="Liao H.L."/>
            <person name="Branco S."/>
            <person name="Kuo A."/>
            <person name="LaButti K."/>
            <person name="Lipzen A."/>
            <person name="Andreopoulos W."/>
            <person name="Pangilinan J."/>
            <person name="Riley R."/>
            <person name="Hundley H."/>
            <person name="Na H."/>
            <person name="Barry K."/>
            <person name="Grigoriev I.V."/>
            <person name="Stajich J.E."/>
            <person name="Kennedy P.G."/>
        </authorList>
    </citation>
    <scope>NUCLEOTIDE SEQUENCE</scope>
    <source>
        <strain evidence="2">S12</strain>
    </source>
</reference>
<dbReference type="InterPro" id="IPR036047">
    <property type="entry name" value="F-box-like_dom_sf"/>
</dbReference>
<dbReference type="Gene3D" id="1.20.1280.50">
    <property type="match status" value="1"/>
</dbReference>
<dbReference type="AlphaFoldDB" id="A0A9P7DJK8"/>
<sequence>MTCTTVRTMSSVHIFNLLDLPQEIILHILSFLDLPDLATLSKLHEYLALLTADPVLHLIRLRVVAPSRVGHSLFARSPHGTLLRPTMTDLVHRYVIRGHNIERRLRMGLYIYTEHSVDQYDIGLRLQRERTAHIIASHLRRRAPAPVGLKLLYHSGILPDVESSLLSISRSLLPVVRKLKWSIQRDKLANEVRGLSGALGSGNSALPLTGSLAAWIELKGQGVVQDCERVRLALCPDVRRMVKFYESLGH</sequence>
<gene>
    <name evidence="2" type="ORF">HD556DRAFT_1363747</name>
</gene>
<organism evidence="2 3">
    <name type="scientific">Suillus plorans</name>
    <dbReference type="NCBI Taxonomy" id="116603"/>
    <lineage>
        <taxon>Eukaryota</taxon>
        <taxon>Fungi</taxon>
        <taxon>Dikarya</taxon>
        <taxon>Basidiomycota</taxon>
        <taxon>Agaricomycotina</taxon>
        <taxon>Agaricomycetes</taxon>
        <taxon>Agaricomycetidae</taxon>
        <taxon>Boletales</taxon>
        <taxon>Suillineae</taxon>
        <taxon>Suillaceae</taxon>
        <taxon>Suillus</taxon>
    </lineage>
</organism>
<dbReference type="Pfam" id="PF12937">
    <property type="entry name" value="F-box-like"/>
    <property type="match status" value="1"/>
</dbReference>
<feature type="domain" description="F-box" evidence="1">
    <location>
        <begin position="14"/>
        <end position="59"/>
    </location>
</feature>
<accession>A0A9P7DJK8</accession>
<proteinExistence type="predicted"/>
<dbReference type="EMBL" id="JABBWE010000021">
    <property type="protein sequence ID" value="KAG1795723.1"/>
    <property type="molecule type" value="Genomic_DNA"/>
</dbReference>
<evidence type="ECO:0000259" key="1">
    <source>
        <dbReference type="PROSITE" id="PS50181"/>
    </source>
</evidence>
<dbReference type="GeneID" id="64596468"/>
<name>A0A9P7DJK8_9AGAM</name>
<dbReference type="InterPro" id="IPR001810">
    <property type="entry name" value="F-box_dom"/>
</dbReference>
<protein>
    <recommendedName>
        <fullName evidence="1">F-box domain-containing protein</fullName>
    </recommendedName>
</protein>
<dbReference type="OrthoDB" id="3219396at2759"/>
<evidence type="ECO:0000313" key="3">
    <source>
        <dbReference type="Proteomes" id="UP000719766"/>
    </source>
</evidence>
<dbReference type="RefSeq" id="XP_041161477.1">
    <property type="nucleotide sequence ID" value="XM_041302704.1"/>
</dbReference>
<dbReference type="PROSITE" id="PS50181">
    <property type="entry name" value="FBOX"/>
    <property type="match status" value="1"/>
</dbReference>
<dbReference type="SUPFAM" id="SSF81383">
    <property type="entry name" value="F-box domain"/>
    <property type="match status" value="1"/>
</dbReference>